<dbReference type="GO" id="GO:0005524">
    <property type="term" value="F:ATP binding"/>
    <property type="evidence" value="ECO:0007669"/>
    <property type="project" value="UniProtKB-KW"/>
</dbReference>
<feature type="domain" description="DNA mismatch repair proteins mutS family" evidence="4">
    <location>
        <begin position="345"/>
        <end position="525"/>
    </location>
</feature>
<dbReference type="InterPro" id="IPR000432">
    <property type="entry name" value="DNA_mismatch_repair_MutS_C"/>
</dbReference>
<dbReference type="EMBL" id="PQGA01000006">
    <property type="protein sequence ID" value="POR51504.1"/>
    <property type="molecule type" value="Genomic_DNA"/>
</dbReference>
<evidence type="ECO:0000259" key="4">
    <source>
        <dbReference type="SMART" id="SM00534"/>
    </source>
</evidence>
<comment type="caution">
    <text evidence="5">The sequence shown here is derived from an EMBL/GenBank/DDBJ whole genome shotgun (WGS) entry which is preliminary data.</text>
</comment>
<evidence type="ECO:0000313" key="6">
    <source>
        <dbReference type="Proteomes" id="UP000237381"/>
    </source>
</evidence>
<dbReference type="GO" id="GO:0006298">
    <property type="term" value="P:mismatch repair"/>
    <property type="evidence" value="ECO:0007669"/>
    <property type="project" value="InterPro"/>
</dbReference>
<keyword evidence="1" id="KW-0547">Nucleotide-binding</keyword>
<dbReference type="Proteomes" id="UP000237381">
    <property type="component" value="Unassembled WGS sequence"/>
</dbReference>
<organism evidence="5 6">
    <name type="scientific">Paraburkholderia eburnea</name>
    <dbReference type="NCBI Taxonomy" id="1189126"/>
    <lineage>
        <taxon>Bacteria</taxon>
        <taxon>Pseudomonadati</taxon>
        <taxon>Pseudomonadota</taxon>
        <taxon>Betaproteobacteria</taxon>
        <taxon>Burkholderiales</taxon>
        <taxon>Burkholderiaceae</taxon>
        <taxon>Paraburkholderia</taxon>
    </lineage>
</organism>
<dbReference type="InterPro" id="IPR045076">
    <property type="entry name" value="MutS"/>
</dbReference>
<gene>
    <name evidence="5" type="ORF">B0G62_10637</name>
</gene>
<evidence type="ECO:0000256" key="2">
    <source>
        <dbReference type="ARBA" id="ARBA00022840"/>
    </source>
</evidence>
<dbReference type="GO" id="GO:0140664">
    <property type="term" value="F:ATP-dependent DNA damage sensor activity"/>
    <property type="evidence" value="ECO:0007669"/>
    <property type="project" value="InterPro"/>
</dbReference>
<dbReference type="Gene3D" id="3.40.50.300">
    <property type="entry name" value="P-loop containing nucleotide triphosphate hydrolases"/>
    <property type="match status" value="1"/>
</dbReference>
<dbReference type="InterPro" id="IPR027417">
    <property type="entry name" value="P-loop_NTPase"/>
</dbReference>
<evidence type="ECO:0000256" key="3">
    <source>
        <dbReference type="ARBA" id="ARBA00023125"/>
    </source>
</evidence>
<keyword evidence="6" id="KW-1185">Reference proteome</keyword>
<accession>A0A2S4M9Z0</accession>
<name>A0A2S4M9Z0_9BURK</name>
<keyword evidence="2" id="KW-0067">ATP-binding</keyword>
<dbReference type="SUPFAM" id="SSF52540">
    <property type="entry name" value="P-loop containing nucleoside triphosphate hydrolases"/>
    <property type="match status" value="1"/>
</dbReference>
<sequence>MRALATSMRSEQGNKMEFHSILFETIEDGPPTGDVKEPEFFGDLNLDQFVNEATRGFDEYNLVPFFRMELSRESAVTFRHEVMQDLDDQGLLLGVQELALAMRKMRACLGEARKLHFKRQKQWWFLEATSRYCSALRSFGDALRAAGPRSRGFQAFASWLTTYLQSEAFAKLTSDIGQVRVALARVRYCIHLDGNAVTVLNYDGEDDYGTYVLGIFERFKQGDVKDHSVEQKDWPEMNHVEAQVLDCVAELDPQPFMLLETFCTIHADFVDFTIAAFDREVQFYIAYRNYIQPCREAGLHFSYPVVSGATKAVSCEATFDLVLAHKLCTTKVMVVCNDLSLEGPERIFVVSGPNNGGKTTFARTFGQIHFLGRLGCAVPGRNAHLFLYDHLFAHFEREENTQDLRGKLQDDLIRMHEVLEASTSRSIILMNEIFSSTTLADALFLCRRIIGEIIKRDALCVCVTFIEELARLGPQIVSMVSEVNPDDLSVRTFRVRRRPADGHAYALSVAEQYGLTYERIKERLAS</sequence>
<evidence type="ECO:0000313" key="5">
    <source>
        <dbReference type="EMBL" id="POR51504.1"/>
    </source>
</evidence>
<dbReference type="GO" id="GO:0005829">
    <property type="term" value="C:cytosol"/>
    <property type="evidence" value="ECO:0007669"/>
    <property type="project" value="TreeGrafter"/>
</dbReference>
<protein>
    <submittedName>
        <fullName evidence="5">MutS-like protein</fullName>
    </submittedName>
</protein>
<reference evidence="5 6" key="1">
    <citation type="submission" date="2018-01" db="EMBL/GenBank/DDBJ databases">
        <title>Genomic Encyclopedia of Type Strains, Phase III (KMG-III): the genomes of soil and plant-associated and newly described type strains.</title>
        <authorList>
            <person name="Whitman W."/>
        </authorList>
    </citation>
    <scope>NUCLEOTIDE SEQUENCE [LARGE SCALE GENOMIC DNA]</scope>
    <source>
        <strain evidence="5 6">JCM 18070</strain>
    </source>
</reference>
<dbReference type="GO" id="GO:0030983">
    <property type="term" value="F:mismatched DNA binding"/>
    <property type="evidence" value="ECO:0007669"/>
    <property type="project" value="InterPro"/>
</dbReference>
<proteinExistence type="predicted"/>
<dbReference type="Pfam" id="PF00488">
    <property type="entry name" value="MutS_V"/>
    <property type="match status" value="1"/>
</dbReference>
<evidence type="ECO:0000256" key="1">
    <source>
        <dbReference type="ARBA" id="ARBA00022741"/>
    </source>
</evidence>
<dbReference type="SMART" id="SM00534">
    <property type="entry name" value="MUTSac"/>
    <property type="match status" value="1"/>
</dbReference>
<keyword evidence="3" id="KW-0238">DNA-binding</keyword>
<dbReference type="PANTHER" id="PTHR11361:SF34">
    <property type="entry name" value="DNA MISMATCH REPAIR PROTEIN MSH1, MITOCHONDRIAL"/>
    <property type="match status" value="1"/>
</dbReference>
<dbReference type="AlphaFoldDB" id="A0A2S4M9Z0"/>
<dbReference type="PANTHER" id="PTHR11361">
    <property type="entry name" value="DNA MISMATCH REPAIR PROTEIN MUTS FAMILY MEMBER"/>
    <property type="match status" value="1"/>
</dbReference>